<gene>
    <name evidence="2" type="ORF">QQZ08_002087</name>
</gene>
<dbReference type="EMBL" id="JAZAVK010000012">
    <property type="protein sequence ID" value="KAK7431316.1"/>
    <property type="molecule type" value="Genomic_DNA"/>
</dbReference>
<name>A0ABR1ID97_9HYPO</name>
<accession>A0ABR1ID97</accession>
<protein>
    <submittedName>
        <fullName evidence="2">Uncharacterized protein</fullName>
    </submittedName>
</protein>
<evidence type="ECO:0000313" key="2">
    <source>
        <dbReference type="EMBL" id="KAK7431316.1"/>
    </source>
</evidence>
<comment type="caution">
    <text evidence="2">The sequence shown here is derived from an EMBL/GenBank/DDBJ whole genome shotgun (WGS) entry which is preliminary data.</text>
</comment>
<evidence type="ECO:0000256" key="1">
    <source>
        <dbReference type="SAM" id="Phobius"/>
    </source>
</evidence>
<organism evidence="2 3">
    <name type="scientific">Neonectria magnoliae</name>
    <dbReference type="NCBI Taxonomy" id="2732573"/>
    <lineage>
        <taxon>Eukaryota</taxon>
        <taxon>Fungi</taxon>
        <taxon>Dikarya</taxon>
        <taxon>Ascomycota</taxon>
        <taxon>Pezizomycotina</taxon>
        <taxon>Sordariomycetes</taxon>
        <taxon>Hypocreomycetidae</taxon>
        <taxon>Hypocreales</taxon>
        <taxon>Nectriaceae</taxon>
        <taxon>Neonectria</taxon>
    </lineage>
</organism>
<evidence type="ECO:0000313" key="3">
    <source>
        <dbReference type="Proteomes" id="UP001498421"/>
    </source>
</evidence>
<reference evidence="2 3" key="1">
    <citation type="journal article" date="2025" name="Microbiol. Resour. Announc.">
        <title>Draft genome sequences for Neonectria magnoliae and Neonectria punicea, canker pathogens of Liriodendron tulipifera and Acer saccharum in West Virginia.</title>
        <authorList>
            <person name="Petronek H.M."/>
            <person name="Kasson M.T."/>
            <person name="Metheny A.M."/>
            <person name="Stauder C.M."/>
            <person name="Lovett B."/>
            <person name="Lynch S.C."/>
            <person name="Garnas J.R."/>
            <person name="Kasson L.R."/>
            <person name="Stajich J.E."/>
        </authorList>
    </citation>
    <scope>NUCLEOTIDE SEQUENCE [LARGE SCALE GENOMIC DNA]</scope>
    <source>
        <strain evidence="2 3">NRRL 64651</strain>
    </source>
</reference>
<sequence length="217" mass="24300">MASDGNLPLTESINLSYASLSIFDAYHIVRRNNPEENNAITMITNAGSIVCLLNFTRSTSRRLGQNVILGVSHLINTIGNGMAAYAGKPDEDADVQQIYKYIFVYTRTYLGWRQEHDARQDWNCLIFLVMVGILFWLWTVGKRVFSKRQDANYKAAKVLIMTAGHATVLQSIRLSYSLTYAFNRVSSLDPVTGSFPTRLILMFGTQLCVFIIVLAGG</sequence>
<keyword evidence="1" id="KW-1133">Transmembrane helix</keyword>
<keyword evidence="3" id="KW-1185">Reference proteome</keyword>
<keyword evidence="1" id="KW-0472">Membrane</keyword>
<dbReference type="Proteomes" id="UP001498421">
    <property type="component" value="Unassembled WGS sequence"/>
</dbReference>
<keyword evidence="1" id="KW-0812">Transmembrane</keyword>
<feature type="transmembrane region" description="Helical" evidence="1">
    <location>
        <begin position="199"/>
        <end position="216"/>
    </location>
</feature>
<proteinExistence type="predicted"/>
<feature type="transmembrane region" description="Helical" evidence="1">
    <location>
        <begin position="120"/>
        <end position="138"/>
    </location>
</feature>